<evidence type="ECO:0000256" key="29">
    <source>
        <dbReference type="PROSITE-ProRule" id="PRU00076"/>
    </source>
</evidence>
<evidence type="ECO:0000256" key="15">
    <source>
        <dbReference type="ARBA" id="ARBA00023043"/>
    </source>
</evidence>
<dbReference type="SMART" id="SM00179">
    <property type="entry name" value="EGF_CA"/>
    <property type="match status" value="23"/>
</dbReference>
<dbReference type="GO" id="GO:0043235">
    <property type="term" value="C:receptor complex"/>
    <property type="evidence" value="ECO:0007669"/>
    <property type="project" value="TreeGrafter"/>
</dbReference>
<dbReference type="PROSITE" id="PS00010">
    <property type="entry name" value="ASX_HYDROXYL"/>
    <property type="match status" value="10"/>
</dbReference>
<evidence type="ECO:0000256" key="5">
    <source>
        <dbReference type="ARBA" id="ARBA00022475"/>
    </source>
</evidence>
<dbReference type="FunFam" id="3.30.300.320:FF:000001">
    <property type="entry name" value="Neurogenic locus notch 1"/>
    <property type="match status" value="1"/>
</dbReference>
<dbReference type="SMART" id="SM00004">
    <property type="entry name" value="NL"/>
    <property type="match status" value="3"/>
</dbReference>
<keyword evidence="22" id="KW-0539">Nucleus</keyword>
<evidence type="ECO:0000256" key="26">
    <source>
        <dbReference type="PIRSR" id="PIRSR002279-1"/>
    </source>
</evidence>
<dbReference type="InterPro" id="IPR000742">
    <property type="entry name" value="EGF"/>
</dbReference>
<keyword evidence="14" id="KW-0805">Transcription regulation</keyword>
<dbReference type="PROSITE" id="PS50297">
    <property type="entry name" value="ANK_REP_REGION"/>
    <property type="match status" value="5"/>
</dbReference>
<evidence type="ECO:0000256" key="10">
    <source>
        <dbReference type="ARBA" id="ARBA00022737"/>
    </source>
</evidence>
<comment type="subcellular location">
    <subcellularLocation>
        <location evidence="2">Cell membrane</location>
        <topology evidence="2">Single-pass type I membrane protein</topology>
    </subcellularLocation>
    <subcellularLocation>
        <location evidence="1">Nucleus</location>
    </subcellularLocation>
</comment>
<keyword evidence="10" id="KW-0677">Repeat</keyword>
<dbReference type="FunFam" id="2.10.25.10:FF:000146">
    <property type="entry name" value="Putative neurogenic locus notch"/>
    <property type="match status" value="1"/>
</dbReference>
<evidence type="ECO:0000256" key="23">
    <source>
        <dbReference type="ARBA" id="ARBA00059237"/>
    </source>
</evidence>
<dbReference type="PROSITE" id="PS01186">
    <property type="entry name" value="EGF_2"/>
    <property type="match status" value="21"/>
</dbReference>
<dbReference type="KEGG" id="cbai:105074120"/>
<dbReference type="CDD" id="cd00054">
    <property type="entry name" value="EGF_CA"/>
    <property type="match status" value="17"/>
</dbReference>
<keyword evidence="6 29" id="KW-0245">EGF-like domain</keyword>
<dbReference type="Gene3D" id="3.30.300.320">
    <property type="match status" value="1"/>
</dbReference>
<dbReference type="GeneID" id="105074120"/>
<dbReference type="GO" id="GO:0005829">
    <property type="term" value="C:cytosol"/>
    <property type="evidence" value="ECO:0007669"/>
    <property type="project" value="UniProtKB-ARBA"/>
</dbReference>
<evidence type="ECO:0000256" key="16">
    <source>
        <dbReference type="ARBA" id="ARBA00023136"/>
    </source>
</evidence>
<dbReference type="PANTHER" id="PTHR45836:SF23">
    <property type="entry name" value="NEUROGENIC LOCUS NOTCH HOMOLOG PROTEIN 1"/>
    <property type="match status" value="1"/>
</dbReference>
<dbReference type="FunFam" id="2.10.25.10:FF:000541">
    <property type="entry name" value="Notch homolog 4, [Drosophila]"/>
    <property type="match status" value="1"/>
</dbReference>
<dbReference type="RefSeq" id="XP_010959896.2">
    <property type="nucleotide sequence ID" value="XM_010961594.3"/>
</dbReference>
<dbReference type="PROSITE" id="PS01187">
    <property type="entry name" value="EGF_CA"/>
    <property type="match status" value="3"/>
</dbReference>
<dbReference type="InterPro" id="IPR011656">
    <property type="entry name" value="Notch_NODP_dom"/>
</dbReference>
<dbReference type="PANTHER" id="PTHR45836">
    <property type="entry name" value="SLIT HOMOLOG"/>
    <property type="match status" value="1"/>
</dbReference>
<dbReference type="FunFam" id="2.10.25.10:FF:000109">
    <property type="entry name" value="Notch homolog 4, [Drosophila]"/>
    <property type="match status" value="4"/>
</dbReference>
<dbReference type="GO" id="GO:0009986">
    <property type="term" value="C:cell surface"/>
    <property type="evidence" value="ECO:0007669"/>
    <property type="project" value="TreeGrafter"/>
</dbReference>
<organism evidence="30 31">
    <name type="scientific">Camelus bactrianus</name>
    <name type="common">Bactrian camel</name>
    <dbReference type="NCBI Taxonomy" id="9837"/>
    <lineage>
        <taxon>Eukaryota</taxon>
        <taxon>Metazoa</taxon>
        <taxon>Chordata</taxon>
        <taxon>Craniata</taxon>
        <taxon>Vertebrata</taxon>
        <taxon>Euteleostomi</taxon>
        <taxon>Mammalia</taxon>
        <taxon>Eutheria</taxon>
        <taxon>Laurasiatheria</taxon>
        <taxon>Artiodactyla</taxon>
        <taxon>Tylopoda</taxon>
        <taxon>Camelidae</taxon>
        <taxon>Camelus</taxon>
    </lineage>
</organism>
<dbReference type="FunFam" id="2.10.25.10:FF:000125">
    <property type="entry name" value="Neurogenic locus notch protein-like"/>
    <property type="match status" value="1"/>
</dbReference>
<dbReference type="SMART" id="SM00181">
    <property type="entry name" value="EGF"/>
    <property type="match status" value="28"/>
</dbReference>
<dbReference type="SUPFAM" id="SSF57196">
    <property type="entry name" value="EGF/Laminin"/>
    <property type="match status" value="9"/>
</dbReference>
<dbReference type="InterPro" id="IPR049883">
    <property type="entry name" value="NOTCH1_EGF-like"/>
</dbReference>
<dbReference type="GO" id="GO:0007411">
    <property type="term" value="P:axon guidance"/>
    <property type="evidence" value="ECO:0007669"/>
    <property type="project" value="TreeGrafter"/>
</dbReference>
<dbReference type="GO" id="GO:0051094">
    <property type="term" value="P:positive regulation of developmental process"/>
    <property type="evidence" value="ECO:0007669"/>
    <property type="project" value="UniProtKB-ARBA"/>
</dbReference>
<dbReference type="PRINTS" id="PR01452">
    <property type="entry name" value="LNOTCHREPEAT"/>
</dbReference>
<dbReference type="FunFam" id="2.10.25.10:FF:000260">
    <property type="entry name" value="Notch receptor 4"/>
    <property type="match status" value="1"/>
</dbReference>
<evidence type="ECO:0000256" key="28">
    <source>
        <dbReference type="PROSITE-ProRule" id="PRU00023"/>
    </source>
</evidence>
<dbReference type="OrthoDB" id="20872at2759"/>
<evidence type="ECO:0000256" key="18">
    <source>
        <dbReference type="ARBA" id="ARBA00023159"/>
    </source>
</evidence>
<dbReference type="SUPFAM" id="SSF57184">
    <property type="entry name" value="Growth factor receptor domain"/>
    <property type="match status" value="5"/>
</dbReference>
<dbReference type="InterPro" id="IPR000152">
    <property type="entry name" value="EGF-type_Asp/Asn_hydroxyl_site"/>
</dbReference>
<dbReference type="Pfam" id="PF07645">
    <property type="entry name" value="EGF_CA"/>
    <property type="match status" value="2"/>
</dbReference>
<dbReference type="InterPro" id="IPR000800">
    <property type="entry name" value="Notch_dom"/>
</dbReference>
<protein>
    <recommendedName>
        <fullName evidence="25">Neurogenic locus notch homolog protein 4</fullName>
    </recommendedName>
</protein>
<evidence type="ECO:0000256" key="11">
    <source>
        <dbReference type="ARBA" id="ARBA00022782"/>
    </source>
</evidence>
<sequence>MQPPSLLLLPLLLLCVIKTRGLRCGSFPEPCANGGTCLSLSQGQGTCQCAPGFLGETCQFPDPCQNAQLCQNGGSCRALLPTLPSSPSPTSPSAPSFFCTCPPGFTGERCQAQLKDPCSSFCSKMGSCHIQASGRPQCSCLPGWTGEQCQLRDFCSANPCINGGVCLTTYPQIQCRCPPGFEGHACEHDINECFLDPGPCPKGTSCHNTLGSFQCLCPTGREGPRCKLQPGPCPTSGCLNGGTCQLVPGRDSTFHLCLCPPGFTGPSCEVNPDDCVGHQCQNGGTCQDGLATYTCLCPEDWTGWDCSEDVDECEAQGPPLCKNGGTCQNSAGSFHCVCVSGWGGTGCEENLDDCAAATCAPGSTCIDRVGSFSCLCPPGRTGLLCHMEDMCLSRPCHGEAQCSTNPLTGSTLCLCQPGYTGPTCHQDLDECQMAQQGPSPCEHGGSCFNTPGSFECLCPPGYTGSRCEADHNECLSQPCHPGSTCLDLLATFHCLCPPGFEGQLCEVETDECASAPCLNQADCHDLLSGFQCVCRPGFTGPRCEEDIDECRSSPCANGGQCRDQPGSFHCECLPGFGGPRCQAEVDECLSGPCPAGASCLDLPGAFLCLCPSGFTGHLCEIPLCAPDLCQPKQTCQDQEDKAPCLCPNGSPGCAPAADNCTCHHGHCQRSSCVCDVGWTGPECDSELGGCVSTPCAHGGTCHPQPFGYNCTCPTGFTGPTCSEEVTACHSGPCLNGGSCSPSPGGYSCTCPPSHTGLRCQISVDHCASAPCLNGGTCVNRPGTSSCLCAPGFQGPRCEGRIRPSCADSPCRNWATCQDGPQGPHCLCPPGYTGGSCQTLMDLCAQKPCPHNSHCIQTGPSFQCLCLQGWTGPLCNLPLSSCQRAALSQGTEISSLCQNGGICIDNGPSYFCHCPPGFQGSTCQDRVNPCESRPCQHGATCVAQPNGYLCQCAPGYSGQNCSKEPDACQSQPCHNHGTCTPKPGGFHCACPPGFVGLRCEGDVDECLDRPCHPTGTAACHSLANAFYCQCLPGHTGQLCEQEIDPCQSQPCSHGGSCETTPGPPPGFTCHCPQGFEGPTCSQRAPSCGLHHCHHGGLCLPSPKSGFLPRCACFSGYGGPDCLTPPAPQGCGPPSPCLHNGSCSETPGLGAPGFRCSCPPSSPGPRCQRPGAKGCEGRGGDGACDAGCSGPGGNWDGGDCSLGVPDPWKGCPSHSRCWLLFRDGQCHPQCDSEECLFDGYDCETPPACTPAYDQYCHDHFHNGHCEKGCNTAECGWDGGDCRPRDGDAEWGPSLALLVVLNPSTLDQQLRALARVLSLTLRVGLWVRKDSDGRDMVYPYPGAQAEEELGGTPDPSHQRAAPQTQPVGKETDSLSTGFVVVMGVDLSRCGPDHPASRCPWDPGLLLRFLAAMAAVGALEPLLPGPLLAAHPRADTVPPANQLPWPVLCSPVAGVLLLALGALLVLQLIRRRRREHGALWLPPGFTRRPRTQPVPRRRRPPLGEDSIGLKALKPEGEVDEDGVVMCSGPEEGEEVGQAEEMASPSKCQLWPLSGDCQELPQAAMLTPPQESELDVPDVDTRGPDGVTPLMSAVCCGGVESRTYQGTWLGSPEPWEPLLGGGACPQVHTLGTGETPLHLAARFSRPTAARRLLEAGANPNQPDRAGRTPLHTAVAADAREVCQLLLRSRQTLVDARTEDGTTALMLAARLAVEDLVEELIAAKADVGAKDKWGKTALHWAAAVNNARAARSLLQAGADKDAQDGREQTPLFLAAREGAVEVAQLLLELGAARGLRDQAGLAPGDIARQRNHWDLLTLLEGAGPLEARHKATPGREVGAYQRARTPSGSVPPRGGGALPRCRTLSAGACPQARTLSVDLAARGGGAYSHSRSLSKGAAGGGPPLRGRRFSTGMRGPRPNPAIERGRSGVAAGSGGVASADDWPCNWVALGACGPASNTPIPPPCLTPSPERGSPQVAWCSPAHQVVPLNAGGEGQK</sequence>
<dbReference type="Pfam" id="PF07684">
    <property type="entry name" value="NODP"/>
    <property type="match status" value="1"/>
</dbReference>
<dbReference type="FunFam" id="2.10.25.10:FF:000723">
    <property type="entry name" value="neurogenic locus notch homolog protein 4 isoform X1"/>
    <property type="match status" value="1"/>
</dbReference>
<keyword evidence="8" id="KW-0812">Transmembrane</keyword>
<dbReference type="FunFam" id="2.10.25.10:FF:000136">
    <property type="entry name" value="Neurogenic locus notch 1"/>
    <property type="match status" value="1"/>
</dbReference>
<dbReference type="Pfam" id="PF12661">
    <property type="entry name" value="hEGF"/>
    <property type="match status" value="3"/>
</dbReference>
<keyword evidence="26" id="KW-0479">Metal-binding</keyword>
<dbReference type="FunFam" id="2.10.25.10:FF:000092">
    <property type="entry name" value="Neurogenic locus notch protein 1"/>
    <property type="match status" value="1"/>
</dbReference>
<keyword evidence="12" id="KW-0914">Notch signaling pathway</keyword>
<dbReference type="SUPFAM" id="SSF48403">
    <property type="entry name" value="Ankyrin repeat"/>
    <property type="match status" value="1"/>
</dbReference>
<dbReference type="FunFam" id="2.10.25.10:FF:000060">
    <property type="entry name" value="Neurogenic locus notch protein 1"/>
    <property type="match status" value="1"/>
</dbReference>
<dbReference type="Proteomes" id="UP001732780">
    <property type="component" value="Chromosome 20"/>
</dbReference>
<dbReference type="SUPFAM" id="SSF90193">
    <property type="entry name" value="Notch domain"/>
    <property type="match status" value="2"/>
</dbReference>
<evidence type="ECO:0000256" key="20">
    <source>
        <dbReference type="ARBA" id="ARBA00023170"/>
    </source>
</evidence>
<keyword evidence="18" id="KW-0010">Activator</keyword>
<evidence type="ECO:0000256" key="2">
    <source>
        <dbReference type="ARBA" id="ARBA00004251"/>
    </source>
</evidence>
<dbReference type="SMART" id="SM01338">
    <property type="entry name" value="NOD"/>
    <property type="match status" value="1"/>
</dbReference>
<dbReference type="Pfam" id="PF00066">
    <property type="entry name" value="Notch"/>
    <property type="match status" value="3"/>
</dbReference>
<dbReference type="InterPro" id="IPR009030">
    <property type="entry name" value="Growth_fac_rcpt_cys_sf"/>
</dbReference>
<evidence type="ECO:0000256" key="25">
    <source>
        <dbReference type="ARBA" id="ARBA00073604"/>
    </source>
</evidence>
<keyword evidence="20" id="KW-0675">Receptor</keyword>
<keyword evidence="16" id="KW-0472">Membrane</keyword>
<dbReference type="FunFam" id="2.10.25.10:FF:000327">
    <property type="entry name" value="neurogenic locus notch homolog protein 4"/>
    <property type="match status" value="2"/>
</dbReference>
<dbReference type="PIRSF" id="PIRSF002279">
    <property type="entry name" value="Notch"/>
    <property type="match status" value="1"/>
</dbReference>
<evidence type="ECO:0000256" key="27">
    <source>
        <dbReference type="PIRSR" id="PIRSR002279-2"/>
    </source>
</evidence>
<dbReference type="PRINTS" id="PR01987">
    <property type="entry name" value="NOTCH4"/>
</dbReference>
<keyword evidence="9" id="KW-0732">Signal</keyword>
<dbReference type="GO" id="GO:0005783">
    <property type="term" value="C:endoplasmic reticulum"/>
    <property type="evidence" value="ECO:0007669"/>
    <property type="project" value="UniProtKB-ARBA"/>
</dbReference>
<dbReference type="InterPro" id="IPR001881">
    <property type="entry name" value="EGF-like_Ca-bd_dom"/>
</dbReference>
<dbReference type="CTD" id="4855"/>
<dbReference type="GO" id="GO:0006355">
    <property type="term" value="P:regulation of DNA-templated transcription"/>
    <property type="evidence" value="ECO:0007669"/>
    <property type="project" value="InterPro"/>
</dbReference>
<keyword evidence="13" id="KW-1133">Transmembrane helix</keyword>
<dbReference type="GO" id="GO:0005886">
    <property type="term" value="C:plasma membrane"/>
    <property type="evidence" value="ECO:0007669"/>
    <property type="project" value="UniProtKB-SubCell"/>
</dbReference>
<evidence type="ECO:0000256" key="9">
    <source>
        <dbReference type="ARBA" id="ARBA00022729"/>
    </source>
</evidence>
<dbReference type="InterPro" id="IPR035993">
    <property type="entry name" value="Notch-like_dom_sf"/>
</dbReference>
<evidence type="ECO:0000256" key="7">
    <source>
        <dbReference type="ARBA" id="ARBA00022553"/>
    </source>
</evidence>
<evidence type="ECO:0000256" key="22">
    <source>
        <dbReference type="ARBA" id="ARBA00023242"/>
    </source>
</evidence>
<dbReference type="GO" id="GO:0005654">
    <property type="term" value="C:nucleoplasm"/>
    <property type="evidence" value="ECO:0007669"/>
    <property type="project" value="UniProtKB-ARBA"/>
</dbReference>
<dbReference type="InterPro" id="IPR013032">
    <property type="entry name" value="EGF-like_CS"/>
</dbReference>
<dbReference type="InterPro" id="IPR036770">
    <property type="entry name" value="Ankyrin_rpt-contain_sf"/>
</dbReference>
<comment type="similarity">
    <text evidence="3">Belongs to the NOTCH family.</text>
</comment>
<evidence type="ECO:0000313" key="31">
    <source>
        <dbReference type="RefSeq" id="XP_010959896.2"/>
    </source>
</evidence>
<dbReference type="GO" id="GO:0007219">
    <property type="term" value="P:Notch signaling pathway"/>
    <property type="evidence" value="ECO:0007669"/>
    <property type="project" value="UniProtKB-KW"/>
</dbReference>
<dbReference type="FunFam" id="2.10.25.10:FF:000054">
    <property type="entry name" value="Slit guidance ligand 2"/>
    <property type="match status" value="1"/>
</dbReference>
<dbReference type="InterPro" id="IPR008297">
    <property type="entry name" value="Notch"/>
</dbReference>
<dbReference type="Gene3D" id="2.10.25.10">
    <property type="entry name" value="Laminin"/>
    <property type="match status" value="26"/>
</dbReference>
<dbReference type="InterPro" id="IPR002110">
    <property type="entry name" value="Ankyrin_rpt"/>
</dbReference>
<comment type="caution">
    <text evidence="29">Lacks conserved residue(s) required for the propagation of feature annotation.</text>
</comment>
<dbReference type="PROSITE" id="PS00022">
    <property type="entry name" value="EGF_1"/>
    <property type="match status" value="27"/>
</dbReference>
<evidence type="ECO:0000256" key="24">
    <source>
        <dbReference type="ARBA" id="ARBA00063360"/>
    </source>
</evidence>
<evidence type="ECO:0000256" key="4">
    <source>
        <dbReference type="ARBA" id="ARBA00022473"/>
    </source>
</evidence>
<dbReference type="FunFam" id="2.10.25.10:FF:000651">
    <property type="entry name" value="neurogenic locus notch homolog protein 4 isoform X1"/>
    <property type="match status" value="1"/>
</dbReference>
<evidence type="ECO:0000256" key="14">
    <source>
        <dbReference type="ARBA" id="ARBA00023015"/>
    </source>
</evidence>
<comment type="subunit">
    <text evidence="24">Heterodimer of a C-terminal fragment N(TM) and a N-terminal fragment N(EC) which are probably linked by disulfide bonds. Interacts with MAML1, MAML2 and MAML3 which act as transcriptional coactivators for NOTCH4.</text>
</comment>
<dbReference type="FunFam" id="1.25.40.20:FF:000152">
    <property type="entry name" value="neurogenic locus notch homolog protein 4"/>
    <property type="match status" value="1"/>
</dbReference>
<keyword evidence="30" id="KW-1185">Reference proteome</keyword>
<evidence type="ECO:0000256" key="21">
    <source>
        <dbReference type="ARBA" id="ARBA00023180"/>
    </source>
</evidence>
<reference evidence="31" key="1">
    <citation type="submission" date="2025-08" db="UniProtKB">
        <authorList>
            <consortium name="RefSeq"/>
        </authorList>
    </citation>
    <scope>IDENTIFICATION</scope>
    <source>
        <tissue evidence="31">Blood</tissue>
    </source>
</reference>
<name>A0A9W3EYR2_CAMBA</name>
<dbReference type="GO" id="GO:0045595">
    <property type="term" value="P:regulation of cell differentiation"/>
    <property type="evidence" value="ECO:0007669"/>
    <property type="project" value="UniProtKB-ARBA"/>
</dbReference>
<dbReference type="FunFam" id="3.30.70.3310:FF:000004">
    <property type="entry name" value="neurogenic locus notch homolog protein 4"/>
    <property type="match status" value="1"/>
</dbReference>
<dbReference type="PRINTS" id="PR01983">
    <property type="entry name" value="NOTCH"/>
</dbReference>
<keyword evidence="26" id="KW-0106">Calcium</keyword>
<gene>
    <name evidence="31" type="primary">NOTCH4</name>
</gene>
<evidence type="ECO:0000256" key="19">
    <source>
        <dbReference type="ARBA" id="ARBA00023163"/>
    </source>
</evidence>
<keyword evidence="5" id="KW-1003">Cell membrane</keyword>
<evidence type="ECO:0000256" key="12">
    <source>
        <dbReference type="ARBA" id="ARBA00022976"/>
    </source>
</evidence>
<dbReference type="InterPro" id="IPR010660">
    <property type="entry name" value="Notch_NOD_dom"/>
</dbReference>
<evidence type="ECO:0000256" key="13">
    <source>
        <dbReference type="ARBA" id="ARBA00022989"/>
    </source>
</evidence>
<accession>A0A9W3EYR2</accession>
<dbReference type="GO" id="GO:0038023">
    <property type="term" value="F:signaling receptor activity"/>
    <property type="evidence" value="ECO:0007669"/>
    <property type="project" value="InterPro"/>
</dbReference>
<evidence type="ECO:0000256" key="3">
    <source>
        <dbReference type="ARBA" id="ARBA00005847"/>
    </source>
</evidence>
<dbReference type="FunFam" id="2.10.25.10:FF:000647">
    <property type="entry name" value="neurogenic locus notch homolog protein 4"/>
    <property type="match status" value="1"/>
</dbReference>
<comment type="function">
    <text evidence="23">Functions as a receptor for membrane-bound ligands Jagged1, Jagged2 and Delta1 to regulate cell-fate determination. Upon ligand activation through the released notch intracellular domain (NICD) it forms a transcriptional activator complex with RBPJ/RBPSUH and activates genes of the enhancer of split locus. Affects the implementation of differentiation, proliferation and apoptotic programs. May regulate branching morphogenesis in the developing vascular system.</text>
</comment>
<dbReference type="PROSITE" id="PS50258">
    <property type="entry name" value="LNR"/>
    <property type="match status" value="3"/>
</dbReference>
<keyword evidence="19" id="KW-0804">Transcription</keyword>
<evidence type="ECO:0000313" key="30">
    <source>
        <dbReference type="Proteomes" id="UP001732780"/>
    </source>
</evidence>
<dbReference type="FunFam" id="2.10.25.10:FF:000738">
    <property type="entry name" value="neurogenic locus notch homolog protein 4"/>
    <property type="match status" value="1"/>
</dbReference>
<dbReference type="FunFam" id="2.10.25.10:FF:000080">
    <property type="entry name" value="Neurogenic locus notch 1"/>
    <property type="match status" value="1"/>
</dbReference>
<dbReference type="Gene3D" id="1.25.40.20">
    <property type="entry name" value="Ankyrin repeat-containing domain"/>
    <property type="match status" value="1"/>
</dbReference>
<dbReference type="InterPro" id="IPR022355">
    <property type="entry name" value="Notch_4"/>
</dbReference>
<dbReference type="FunFam" id="2.10.25.10:FF:000185">
    <property type="entry name" value="basement membrane-specific heparan sulfate proteoglycan core protein-like"/>
    <property type="match status" value="1"/>
</dbReference>
<keyword evidence="17 27" id="KW-1015">Disulfide bond</keyword>
<dbReference type="FunFam" id="2.10.25.10:FF:000479">
    <property type="entry name" value="Notch homolog 4, [Drosophila]"/>
    <property type="match status" value="1"/>
</dbReference>
<dbReference type="PROSITE" id="PS50026">
    <property type="entry name" value="EGF_3"/>
    <property type="match status" value="27"/>
</dbReference>
<dbReference type="GO" id="GO:0005509">
    <property type="term" value="F:calcium ion binding"/>
    <property type="evidence" value="ECO:0007669"/>
    <property type="project" value="InterPro"/>
</dbReference>
<dbReference type="GO" id="GO:0009888">
    <property type="term" value="P:tissue development"/>
    <property type="evidence" value="ECO:0007669"/>
    <property type="project" value="UniProtKB-ARBA"/>
</dbReference>
<dbReference type="PROSITE" id="PS50088">
    <property type="entry name" value="ANK_REPEAT"/>
    <property type="match status" value="5"/>
</dbReference>
<dbReference type="Pfam" id="PF00008">
    <property type="entry name" value="EGF"/>
    <property type="match status" value="16"/>
</dbReference>
<keyword evidence="21" id="KW-0325">Glycoprotein</keyword>
<evidence type="ECO:0000256" key="1">
    <source>
        <dbReference type="ARBA" id="ARBA00004123"/>
    </source>
</evidence>
<dbReference type="Pfam" id="PF12796">
    <property type="entry name" value="Ank_2"/>
    <property type="match status" value="2"/>
</dbReference>
<dbReference type="SMART" id="SM01339">
    <property type="entry name" value="NODP"/>
    <property type="match status" value="1"/>
</dbReference>
<evidence type="ECO:0000256" key="8">
    <source>
        <dbReference type="ARBA" id="ARBA00022692"/>
    </source>
</evidence>
<dbReference type="InterPro" id="IPR018097">
    <property type="entry name" value="EGF_Ca-bd_CS"/>
</dbReference>
<dbReference type="Pfam" id="PF06816">
    <property type="entry name" value="NOD"/>
    <property type="match status" value="1"/>
</dbReference>
<dbReference type="FunFam" id="2.10.25.10:FF:000456">
    <property type="entry name" value="Neurogenic locus notch homolog protein 4"/>
    <property type="match status" value="1"/>
</dbReference>
<keyword evidence="15 28" id="KW-0040">ANK repeat</keyword>
<proteinExistence type="inferred from homology"/>
<keyword evidence="7" id="KW-0597">Phosphoprotein</keyword>
<dbReference type="SMART" id="SM00248">
    <property type="entry name" value="ANK"/>
    <property type="match status" value="5"/>
</dbReference>
<keyword evidence="11" id="KW-0221">Differentiation</keyword>
<dbReference type="InterPro" id="IPR051355">
    <property type="entry name" value="Notch/Slit_guidance"/>
</dbReference>
<keyword evidence="4" id="KW-0217">Developmental protein</keyword>
<dbReference type="FunFam" id="2.10.25.10:FF:000588">
    <property type="entry name" value="Notch homolog 4, [Drosophila]"/>
    <property type="match status" value="1"/>
</dbReference>
<evidence type="ECO:0000256" key="17">
    <source>
        <dbReference type="ARBA" id="ARBA00023157"/>
    </source>
</evidence>
<dbReference type="Gene3D" id="3.30.70.3310">
    <property type="match status" value="1"/>
</dbReference>
<evidence type="ECO:0000256" key="6">
    <source>
        <dbReference type="ARBA" id="ARBA00022536"/>
    </source>
</evidence>